<feature type="domain" description="Sodium/calcium exchanger membrane region" evidence="18">
    <location>
        <begin position="78"/>
        <end position="220"/>
    </location>
</feature>
<comment type="similarity">
    <text evidence="2">Belongs to the Ca(2+):cation antiporter (CaCA) (TC 2.A.19) family. SLC24A subfamily.</text>
</comment>
<evidence type="ECO:0000256" key="8">
    <source>
        <dbReference type="ARBA" id="ARBA00022729"/>
    </source>
</evidence>
<dbReference type="InterPro" id="IPR044880">
    <property type="entry name" value="NCX_ion-bd_dom_sf"/>
</dbReference>
<evidence type="ECO:0000256" key="10">
    <source>
        <dbReference type="ARBA" id="ARBA00022847"/>
    </source>
</evidence>
<evidence type="ECO:0000256" key="11">
    <source>
        <dbReference type="ARBA" id="ARBA00022958"/>
    </source>
</evidence>
<dbReference type="GO" id="GO:0008273">
    <property type="term" value="F:calcium, potassium:sodium antiporter activity"/>
    <property type="evidence" value="ECO:0007669"/>
    <property type="project" value="TreeGrafter"/>
</dbReference>
<evidence type="ECO:0000256" key="6">
    <source>
        <dbReference type="ARBA" id="ARBA00022568"/>
    </source>
</evidence>
<dbReference type="AlphaFoldDB" id="A0A0H3YFD4"/>
<keyword evidence="7 17" id="KW-0812">Transmembrane</keyword>
<feature type="transmembrane region" description="Helical" evidence="17">
    <location>
        <begin position="7"/>
        <end position="26"/>
    </location>
</feature>
<dbReference type="InterPro" id="IPR004481">
    <property type="entry name" value="K/Na/Ca-exchanger"/>
</dbReference>
<dbReference type="FunFam" id="1.20.1420.30:FF:000009">
    <property type="entry name" value="sodium/potassium/calcium exchanger 5 isoform X2"/>
    <property type="match status" value="1"/>
</dbReference>
<keyword evidence="6" id="KW-0109">Calcium transport</keyword>
<proteinExistence type="evidence at transcript level"/>
<evidence type="ECO:0000256" key="12">
    <source>
        <dbReference type="ARBA" id="ARBA00022989"/>
    </source>
</evidence>
<evidence type="ECO:0000256" key="16">
    <source>
        <dbReference type="ARBA" id="ARBA00023201"/>
    </source>
</evidence>
<feature type="transmembrane region" description="Helical" evidence="17">
    <location>
        <begin position="362"/>
        <end position="392"/>
    </location>
</feature>
<gene>
    <name evidence="19" type="primary">slc24a-1</name>
</gene>
<feature type="transmembrane region" description="Helical" evidence="17">
    <location>
        <begin position="432"/>
        <end position="450"/>
    </location>
</feature>
<dbReference type="GO" id="GO:0005886">
    <property type="term" value="C:plasma membrane"/>
    <property type="evidence" value="ECO:0007669"/>
    <property type="project" value="TreeGrafter"/>
</dbReference>
<organism evidence="19">
    <name type="scientific">Schmidtea mediterranea</name>
    <name type="common">Freshwater planarian flatworm</name>
    <dbReference type="NCBI Taxonomy" id="79327"/>
    <lineage>
        <taxon>Eukaryota</taxon>
        <taxon>Metazoa</taxon>
        <taxon>Spiralia</taxon>
        <taxon>Lophotrochozoa</taxon>
        <taxon>Platyhelminthes</taxon>
        <taxon>Rhabditophora</taxon>
        <taxon>Seriata</taxon>
        <taxon>Tricladida</taxon>
        <taxon>Continenticola</taxon>
        <taxon>Geoplanoidea</taxon>
        <taxon>Dugesiidae</taxon>
        <taxon>Schmidtea</taxon>
    </lineage>
</organism>
<keyword evidence="3" id="KW-0813">Transport</keyword>
<keyword evidence="12 17" id="KW-1133">Transmembrane helix</keyword>
<dbReference type="PANTHER" id="PTHR10846:SF74">
    <property type="entry name" value="SODIUM_POTASSIUM_CALCIUM EXCHANGER CG1090-RELATED"/>
    <property type="match status" value="1"/>
</dbReference>
<feature type="transmembrane region" description="Helical" evidence="17">
    <location>
        <begin position="72"/>
        <end position="92"/>
    </location>
</feature>
<sequence>MKKRSYISIWTFLLMFGCLFIFYANYKHDINPINNDKSYISRQLLSYKANCSPKAIDNFPEDLFSKKARQSGALIIHFLITIYMFIGLAIVCEDYFVPCLECICENLKLQPDVAGATFMAAGSSAPELATTIIGVFIAKDDIALGAVVGSADYNLMFVIGLSALFAKTVIQLNWWPLFRDCAFYSISIILLALVIYDNLVYWYEAIVFIFFYGIYIVLNYFNKSLELWAKMLVTKYLPNCTINNENLSDEAFLMSNEVAEDLHTTSTGIEMINSGTESDEDYESGKLIGTRNRNGSCCSSDIDFAKKTGCAMCLRSCFATLELPDKKKARWWNYFYYGLCYPLRFFLCVSIPDCKERFFRKWFWITFINSCIWIGMYSYIMIWMITVIGFTLGIPDSVMGLTFIAAGSSVPDAIASVLVVREGQGDMAVSNAVGSNVFDILICMGVPWLIKCLTLGKPILIYSKGLLYATITLFMTVFGLVFITHLYSWKMTKSFGYILIIIYVAFLVVCCMYELNVFGLVHPPECI</sequence>
<feature type="transmembrane region" description="Helical" evidence="17">
    <location>
        <begin position="143"/>
        <end position="165"/>
    </location>
</feature>
<evidence type="ECO:0000256" key="17">
    <source>
        <dbReference type="SAM" id="Phobius"/>
    </source>
</evidence>
<reference evidence="19" key="1">
    <citation type="journal article" date="2015" name="Elife">
        <title>Stem cells and fluid flow drive cyst formation in an invertebrate excretory organ.</title>
        <authorList>
            <person name="Thi-Kim Vu H."/>
            <person name="Rink J.C."/>
            <person name="McKinney S.A."/>
            <person name="McClain M."/>
            <person name="Lakshmanaperumal N."/>
            <person name="Alexander R."/>
            <person name="Sanchez Alvarado A."/>
        </authorList>
    </citation>
    <scope>NUCLEOTIDE SEQUENCE</scope>
</reference>
<evidence type="ECO:0000259" key="18">
    <source>
        <dbReference type="Pfam" id="PF01699"/>
    </source>
</evidence>
<dbReference type="InterPro" id="IPR004837">
    <property type="entry name" value="NaCa_Exmemb"/>
</dbReference>
<accession>A0A0H3YFD4</accession>
<name>A0A0H3YFD4_SCHMD</name>
<evidence type="ECO:0000256" key="3">
    <source>
        <dbReference type="ARBA" id="ARBA00022448"/>
    </source>
</evidence>
<dbReference type="GO" id="GO:0006874">
    <property type="term" value="P:intracellular calcium ion homeostasis"/>
    <property type="evidence" value="ECO:0007669"/>
    <property type="project" value="TreeGrafter"/>
</dbReference>
<dbReference type="PANTHER" id="PTHR10846">
    <property type="entry name" value="SODIUM/POTASSIUM/CALCIUM EXCHANGER"/>
    <property type="match status" value="1"/>
</dbReference>
<evidence type="ECO:0000256" key="4">
    <source>
        <dbReference type="ARBA" id="ARBA00022449"/>
    </source>
</evidence>
<keyword evidence="8" id="KW-0732">Signal</keyword>
<dbReference type="EMBL" id="KT163612">
    <property type="protein sequence ID" value="AKN21562.1"/>
    <property type="molecule type" value="mRNA"/>
</dbReference>
<evidence type="ECO:0000256" key="15">
    <source>
        <dbReference type="ARBA" id="ARBA00023136"/>
    </source>
</evidence>
<dbReference type="Pfam" id="PF01699">
    <property type="entry name" value="Na_Ca_ex"/>
    <property type="match status" value="2"/>
</dbReference>
<protein>
    <submittedName>
        <fullName evidence="19">Slc24a-1</fullName>
    </submittedName>
</protein>
<evidence type="ECO:0000313" key="19">
    <source>
        <dbReference type="EMBL" id="AKN21562.1"/>
    </source>
</evidence>
<feature type="domain" description="Sodium/calcium exchanger membrane region" evidence="18">
    <location>
        <begin position="363"/>
        <end position="510"/>
    </location>
</feature>
<dbReference type="OrthoDB" id="2127281at2759"/>
<comment type="subcellular location">
    <subcellularLocation>
        <location evidence="1">Membrane</location>
        <topology evidence="1">Multi-pass membrane protein</topology>
    </subcellularLocation>
</comment>
<dbReference type="GO" id="GO:0015293">
    <property type="term" value="F:symporter activity"/>
    <property type="evidence" value="ECO:0007669"/>
    <property type="project" value="UniProtKB-KW"/>
</dbReference>
<evidence type="ECO:0000256" key="5">
    <source>
        <dbReference type="ARBA" id="ARBA00022538"/>
    </source>
</evidence>
<dbReference type="PROSITE" id="PS51257">
    <property type="entry name" value="PROKAR_LIPOPROTEIN"/>
    <property type="match status" value="1"/>
</dbReference>
<feature type="transmembrane region" description="Helical" evidence="17">
    <location>
        <begin position="398"/>
        <end position="420"/>
    </location>
</feature>
<keyword evidence="14" id="KW-0406">Ion transport</keyword>
<evidence type="ECO:0000256" key="7">
    <source>
        <dbReference type="ARBA" id="ARBA00022692"/>
    </source>
</evidence>
<keyword evidence="16" id="KW-0739">Sodium transport</keyword>
<feature type="transmembrane region" description="Helical" evidence="17">
    <location>
        <begin position="495"/>
        <end position="515"/>
    </location>
</feature>
<evidence type="ECO:0000256" key="14">
    <source>
        <dbReference type="ARBA" id="ARBA00023065"/>
    </source>
</evidence>
<keyword evidence="9" id="KW-0106">Calcium</keyword>
<evidence type="ECO:0000256" key="1">
    <source>
        <dbReference type="ARBA" id="ARBA00004141"/>
    </source>
</evidence>
<keyword evidence="15 17" id="KW-0472">Membrane</keyword>
<dbReference type="Gene3D" id="1.20.1420.30">
    <property type="entry name" value="NCX, central ion-binding region"/>
    <property type="match status" value="2"/>
</dbReference>
<keyword evidence="11" id="KW-0630">Potassium</keyword>
<keyword evidence="13" id="KW-0915">Sodium</keyword>
<keyword evidence="5" id="KW-0633">Potassium transport</keyword>
<evidence type="ECO:0000256" key="13">
    <source>
        <dbReference type="ARBA" id="ARBA00023053"/>
    </source>
</evidence>
<keyword evidence="10" id="KW-0769">Symport</keyword>
<feature type="transmembrane region" description="Helical" evidence="17">
    <location>
        <begin position="202"/>
        <end position="221"/>
    </location>
</feature>
<dbReference type="NCBIfam" id="TIGR00367">
    <property type="entry name" value="calcium/sodium antiporter"/>
    <property type="match status" value="1"/>
</dbReference>
<feature type="transmembrane region" description="Helical" evidence="17">
    <location>
        <begin position="113"/>
        <end position="137"/>
    </location>
</feature>
<evidence type="ECO:0000256" key="2">
    <source>
        <dbReference type="ARBA" id="ARBA00005364"/>
    </source>
</evidence>
<dbReference type="GO" id="GO:0005262">
    <property type="term" value="F:calcium channel activity"/>
    <property type="evidence" value="ECO:0007669"/>
    <property type="project" value="TreeGrafter"/>
</dbReference>
<evidence type="ECO:0000256" key="9">
    <source>
        <dbReference type="ARBA" id="ARBA00022837"/>
    </source>
</evidence>
<keyword evidence="4" id="KW-0050">Antiport</keyword>
<feature type="transmembrane region" description="Helical" evidence="17">
    <location>
        <begin position="465"/>
        <end position="483"/>
    </location>
</feature>
<feature type="transmembrane region" description="Helical" evidence="17">
    <location>
        <begin position="177"/>
        <end position="196"/>
    </location>
</feature>